<dbReference type="AlphaFoldDB" id="A0AAW2UUR7"/>
<name>A0AAW2UUR7_9LAMI</name>
<reference evidence="1" key="1">
    <citation type="submission" date="2020-06" db="EMBL/GenBank/DDBJ databases">
        <authorList>
            <person name="Li T."/>
            <person name="Hu X."/>
            <person name="Zhang T."/>
            <person name="Song X."/>
            <person name="Zhang H."/>
            <person name="Dai N."/>
            <person name="Sheng W."/>
            <person name="Hou X."/>
            <person name="Wei L."/>
        </authorList>
    </citation>
    <scope>NUCLEOTIDE SEQUENCE</scope>
    <source>
        <strain evidence="1">KEN1</strain>
        <tissue evidence="1">Leaf</tissue>
    </source>
</reference>
<evidence type="ECO:0000313" key="1">
    <source>
        <dbReference type="EMBL" id="KAL0421210.1"/>
    </source>
</evidence>
<sequence>MIPVVKVVMREAEGKEERTQLVQKVSEGLVLLEEAYVHCDKEKISSEKTGSVTSILFLDPAWDGKG</sequence>
<accession>A0AAW2UUR7</accession>
<gene>
    <name evidence="1" type="ORF">Slati_3143900</name>
</gene>
<organism evidence="1">
    <name type="scientific">Sesamum latifolium</name>
    <dbReference type="NCBI Taxonomy" id="2727402"/>
    <lineage>
        <taxon>Eukaryota</taxon>
        <taxon>Viridiplantae</taxon>
        <taxon>Streptophyta</taxon>
        <taxon>Embryophyta</taxon>
        <taxon>Tracheophyta</taxon>
        <taxon>Spermatophyta</taxon>
        <taxon>Magnoliopsida</taxon>
        <taxon>eudicotyledons</taxon>
        <taxon>Gunneridae</taxon>
        <taxon>Pentapetalae</taxon>
        <taxon>asterids</taxon>
        <taxon>lamiids</taxon>
        <taxon>Lamiales</taxon>
        <taxon>Pedaliaceae</taxon>
        <taxon>Sesamum</taxon>
    </lineage>
</organism>
<protein>
    <submittedName>
        <fullName evidence="1">Uncharacterized protein</fullName>
    </submittedName>
</protein>
<proteinExistence type="predicted"/>
<dbReference type="EMBL" id="JACGWN010000011">
    <property type="protein sequence ID" value="KAL0421210.1"/>
    <property type="molecule type" value="Genomic_DNA"/>
</dbReference>
<comment type="caution">
    <text evidence="1">The sequence shown here is derived from an EMBL/GenBank/DDBJ whole genome shotgun (WGS) entry which is preliminary data.</text>
</comment>
<reference evidence="1" key="2">
    <citation type="journal article" date="2024" name="Plant">
        <title>Genomic evolution and insights into agronomic trait innovations of Sesamum species.</title>
        <authorList>
            <person name="Miao H."/>
            <person name="Wang L."/>
            <person name="Qu L."/>
            <person name="Liu H."/>
            <person name="Sun Y."/>
            <person name="Le M."/>
            <person name="Wang Q."/>
            <person name="Wei S."/>
            <person name="Zheng Y."/>
            <person name="Lin W."/>
            <person name="Duan Y."/>
            <person name="Cao H."/>
            <person name="Xiong S."/>
            <person name="Wang X."/>
            <person name="Wei L."/>
            <person name="Li C."/>
            <person name="Ma Q."/>
            <person name="Ju M."/>
            <person name="Zhao R."/>
            <person name="Li G."/>
            <person name="Mu C."/>
            <person name="Tian Q."/>
            <person name="Mei H."/>
            <person name="Zhang T."/>
            <person name="Gao T."/>
            <person name="Zhang H."/>
        </authorList>
    </citation>
    <scope>NUCLEOTIDE SEQUENCE</scope>
    <source>
        <strain evidence="1">KEN1</strain>
    </source>
</reference>